<dbReference type="RefSeq" id="WP_013913105.1">
    <property type="nucleotide sequence ID" value="NC_011386.1"/>
</dbReference>
<dbReference type="Gene3D" id="3.40.50.2000">
    <property type="entry name" value="Glycogen Phosphorylase B"/>
    <property type="match status" value="1"/>
</dbReference>
<organism evidence="1 2">
    <name type="scientific">Afipia carboxidovorans (strain ATCC 49405 / DSM 1227 / KCTC 32145 / OM5)</name>
    <name type="common">Oligotropha carboxidovorans</name>
    <dbReference type="NCBI Taxonomy" id="504832"/>
    <lineage>
        <taxon>Bacteria</taxon>
        <taxon>Pseudomonadati</taxon>
        <taxon>Pseudomonadota</taxon>
        <taxon>Alphaproteobacteria</taxon>
        <taxon>Hyphomicrobiales</taxon>
        <taxon>Nitrobacteraceae</taxon>
        <taxon>Afipia</taxon>
    </lineage>
</organism>
<reference evidence="1 2" key="1">
    <citation type="journal article" date="2011" name="J. Bacteriol.">
        <title>Complete genome sequences of the chemolithoautotrophic Oligotropha carboxidovorans strains OM4 and OM5.</title>
        <authorList>
            <person name="Volland S."/>
            <person name="Rachinger M."/>
            <person name="Strittmatter A."/>
            <person name="Daniel R."/>
            <person name="Gottschalk G."/>
            <person name="Meyer O."/>
        </authorList>
    </citation>
    <scope>NUCLEOTIDE SEQUENCE [LARGE SCALE GENOMIC DNA]</scope>
    <source>
        <strain evidence="2">ATCC 49405 / DSM 1227 / KCTC 32145 / OM5</strain>
    </source>
</reference>
<accession>F8BUE9</accession>
<dbReference type="Proteomes" id="UP000007730">
    <property type="component" value="Chromosome"/>
</dbReference>
<dbReference type="KEGG" id="ocg:OCA5_c18890"/>
<dbReference type="AlphaFoldDB" id="F8BUE9"/>
<dbReference type="EMBL" id="CP002826">
    <property type="protein sequence ID" value="AEI06602.1"/>
    <property type="molecule type" value="Genomic_DNA"/>
</dbReference>
<sequence>MQIAFVTFNADPKHSKAVRNAIENASTLASSDSGYSVSVLHHVPLKNNRDPNLRYVRLGQPTGSFTSRYRHFINEVDQRASAKCFNVVYAIVPVLRCGLYEPYDGLVQEVSGLPKFLSLIGGPFNRRRQLLAEVEREMLAQQEPPFIVCHNIRMACRIKSTFNFDRIAVIPRANRKR</sequence>
<name>F8BUE9_AFIC5</name>
<gene>
    <name evidence="1" type="ordered locus">OCA5_c18890</name>
</gene>
<evidence type="ECO:0000313" key="1">
    <source>
        <dbReference type="EMBL" id="AEI06602.1"/>
    </source>
</evidence>
<dbReference type="HOGENOM" id="CLU_1516423_0_0_5"/>
<protein>
    <submittedName>
        <fullName evidence="1">Uncharacterized protein</fullName>
    </submittedName>
</protein>
<keyword evidence="2" id="KW-1185">Reference proteome</keyword>
<evidence type="ECO:0000313" key="2">
    <source>
        <dbReference type="Proteomes" id="UP000007730"/>
    </source>
</evidence>
<proteinExistence type="predicted"/>